<evidence type="ECO:0000259" key="9">
    <source>
        <dbReference type="SMART" id="SM00848"/>
    </source>
</evidence>
<name>A0A1R2CZG8_9CILI</name>
<dbReference type="GO" id="GO:0006508">
    <property type="term" value="P:proteolysis"/>
    <property type="evidence" value="ECO:0007669"/>
    <property type="project" value="UniProtKB-KW"/>
</dbReference>
<dbReference type="FunFam" id="3.90.70.10:FF:000138">
    <property type="entry name" value="Cruzipain"/>
    <property type="match status" value="1"/>
</dbReference>
<dbReference type="InterPro" id="IPR013201">
    <property type="entry name" value="Prot_inhib_I29"/>
</dbReference>
<dbReference type="GO" id="GO:0008234">
    <property type="term" value="F:cysteine-type peptidase activity"/>
    <property type="evidence" value="ECO:0007669"/>
    <property type="project" value="UniProtKB-KW"/>
</dbReference>
<dbReference type="PANTHER" id="PTHR12411">
    <property type="entry name" value="CYSTEINE PROTEASE FAMILY C1-RELATED"/>
    <property type="match status" value="1"/>
</dbReference>
<dbReference type="Proteomes" id="UP000187209">
    <property type="component" value="Unassembled WGS sequence"/>
</dbReference>
<evidence type="ECO:0000256" key="7">
    <source>
        <dbReference type="SAM" id="Phobius"/>
    </source>
</evidence>
<feature type="domain" description="Peptidase C1A papain C-terminal" evidence="8">
    <location>
        <begin position="138"/>
        <end position="352"/>
    </location>
</feature>
<dbReference type="Gene3D" id="3.90.70.10">
    <property type="entry name" value="Cysteine proteinases"/>
    <property type="match status" value="1"/>
</dbReference>
<reference evidence="10 11" key="1">
    <citation type="submission" date="2016-11" db="EMBL/GenBank/DDBJ databases">
        <title>The macronuclear genome of Stentor coeruleus: a giant cell with tiny introns.</title>
        <authorList>
            <person name="Slabodnick M."/>
            <person name="Ruby J.G."/>
            <person name="Reiff S.B."/>
            <person name="Swart E.C."/>
            <person name="Gosai S."/>
            <person name="Prabakaran S."/>
            <person name="Witkowska E."/>
            <person name="Larue G.E."/>
            <person name="Fisher S."/>
            <person name="Freeman R.M."/>
            <person name="Gunawardena J."/>
            <person name="Chu W."/>
            <person name="Stover N.A."/>
            <person name="Gregory B.D."/>
            <person name="Nowacki M."/>
            <person name="Derisi J."/>
            <person name="Roy S.W."/>
            <person name="Marshall W.F."/>
            <person name="Sood P."/>
        </authorList>
    </citation>
    <scope>NUCLEOTIDE SEQUENCE [LARGE SCALE GENOMIC DNA]</scope>
    <source>
        <strain evidence="10">WM001</strain>
    </source>
</reference>
<dbReference type="InterPro" id="IPR039417">
    <property type="entry name" value="Peptidase_C1A_papain-like"/>
</dbReference>
<evidence type="ECO:0000256" key="3">
    <source>
        <dbReference type="ARBA" id="ARBA00022801"/>
    </source>
</evidence>
<dbReference type="OrthoDB" id="190265at2759"/>
<sequence length="353" mass="38496">MLGQYYSQNPQKSGYKSYILGALAVCLVIGLAYTTLASANSKDLKLVSILEAEENEFKMFIDAYAKNYENEEEYVSRFSKFRDNLAYIRVYNSMGHSMLLGVNRFADMSRAEFKEKYLNGYFSQEQWNGVPVPHAGDIPASVDWRTKGAVTAVKNQGDCGSCWAFSTTGSVEGAWFLAGHTLVSLSEQQLIDCSIAYLNKGCNGGTMNNAFKYIIHNKGIASEKAYPYKAKDGICDKIIASKASASITAYTKVQERDPTALKNATAQQPISIGVDAVVWQMYAGGTIGTNSGCGTDLDHGVLIVGYTTTASPPYWIIKNSWGEDWGLAGYCHVEITSGDGVCGVNMQPSYPVV</sequence>
<keyword evidence="3" id="KW-0378">Hydrolase</keyword>
<evidence type="ECO:0000313" key="11">
    <source>
        <dbReference type="Proteomes" id="UP000187209"/>
    </source>
</evidence>
<evidence type="ECO:0000256" key="2">
    <source>
        <dbReference type="ARBA" id="ARBA00022670"/>
    </source>
</evidence>
<proteinExistence type="inferred from homology"/>
<keyword evidence="2" id="KW-0645">Protease</keyword>
<dbReference type="PROSITE" id="PS00139">
    <property type="entry name" value="THIOL_PROTEASE_CYS"/>
    <property type="match status" value="1"/>
</dbReference>
<dbReference type="Pfam" id="PF00112">
    <property type="entry name" value="Peptidase_C1"/>
    <property type="match status" value="1"/>
</dbReference>
<dbReference type="InterPro" id="IPR013128">
    <property type="entry name" value="Peptidase_C1A"/>
</dbReference>
<keyword evidence="11" id="KW-1185">Reference proteome</keyword>
<evidence type="ECO:0000256" key="6">
    <source>
        <dbReference type="ARBA" id="ARBA00023157"/>
    </source>
</evidence>
<dbReference type="SMART" id="SM00645">
    <property type="entry name" value="Pept_C1"/>
    <property type="match status" value="1"/>
</dbReference>
<evidence type="ECO:0000256" key="4">
    <source>
        <dbReference type="ARBA" id="ARBA00022807"/>
    </source>
</evidence>
<keyword evidence="7" id="KW-0812">Transmembrane</keyword>
<dbReference type="InterPro" id="IPR038765">
    <property type="entry name" value="Papain-like_cys_pep_sf"/>
</dbReference>
<protein>
    <submittedName>
        <fullName evidence="10">Uncharacterized protein</fullName>
    </submittedName>
</protein>
<dbReference type="InterPro" id="IPR000169">
    <property type="entry name" value="Pept_cys_AS"/>
</dbReference>
<evidence type="ECO:0000256" key="1">
    <source>
        <dbReference type="ARBA" id="ARBA00008455"/>
    </source>
</evidence>
<accession>A0A1R2CZG8</accession>
<dbReference type="CDD" id="cd02248">
    <property type="entry name" value="Peptidase_C1A"/>
    <property type="match status" value="1"/>
</dbReference>
<keyword evidence="7" id="KW-0472">Membrane</keyword>
<feature type="domain" description="Cathepsin propeptide inhibitor" evidence="9">
    <location>
        <begin position="57"/>
        <end position="113"/>
    </location>
</feature>
<keyword evidence="5" id="KW-0865">Zymogen</keyword>
<dbReference type="InterPro" id="IPR000668">
    <property type="entry name" value="Peptidase_C1A_C"/>
</dbReference>
<feature type="transmembrane region" description="Helical" evidence="7">
    <location>
        <begin position="15"/>
        <end position="36"/>
    </location>
</feature>
<organism evidence="10 11">
    <name type="scientific">Stentor coeruleus</name>
    <dbReference type="NCBI Taxonomy" id="5963"/>
    <lineage>
        <taxon>Eukaryota</taxon>
        <taxon>Sar</taxon>
        <taxon>Alveolata</taxon>
        <taxon>Ciliophora</taxon>
        <taxon>Postciliodesmatophora</taxon>
        <taxon>Heterotrichea</taxon>
        <taxon>Heterotrichida</taxon>
        <taxon>Stentoridae</taxon>
        <taxon>Stentor</taxon>
    </lineage>
</organism>
<evidence type="ECO:0000259" key="8">
    <source>
        <dbReference type="SMART" id="SM00645"/>
    </source>
</evidence>
<dbReference type="SMART" id="SM00848">
    <property type="entry name" value="Inhibitor_I29"/>
    <property type="match status" value="1"/>
</dbReference>
<dbReference type="EMBL" id="MPUH01000027">
    <property type="protein sequence ID" value="OMJ94373.1"/>
    <property type="molecule type" value="Genomic_DNA"/>
</dbReference>
<dbReference type="AlphaFoldDB" id="A0A1R2CZG8"/>
<keyword evidence="4" id="KW-0788">Thiol protease</keyword>
<comment type="similarity">
    <text evidence="1">Belongs to the peptidase C1 family.</text>
</comment>
<dbReference type="SUPFAM" id="SSF54001">
    <property type="entry name" value="Cysteine proteinases"/>
    <property type="match status" value="1"/>
</dbReference>
<evidence type="ECO:0000256" key="5">
    <source>
        <dbReference type="ARBA" id="ARBA00023145"/>
    </source>
</evidence>
<evidence type="ECO:0000313" key="10">
    <source>
        <dbReference type="EMBL" id="OMJ94373.1"/>
    </source>
</evidence>
<dbReference type="Pfam" id="PF08246">
    <property type="entry name" value="Inhibitor_I29"/>
    <property type="match status" value="1"/>
</dbReference>
<dbReference type="PRINTS" id="PR00705">
    <property type="entry name" value="PAPAIN"/>
</dbReference>
<keyword evidence="7" id="KW-1133">Transmembrane helix</keyword>
<gene>
    <name evidence="10" type="ORF">SteCoe_2416</name>
</gene>
<keyword evidence="6" id="KW-1015">Disulfide bond</keyword>
<comment type="caution">
    <text evidence="10">The sequence shown here is derived from an EMBL/GenBank/DDBJ whole genome shotgun (WGS) entry which is preliminary data.</text>
</comment>